<organism evidence="2 3">
    <name type="scientific">Candidatus Curtissbacteria bacterium GW2011_GWA1_41_11</name>
    <dbReference type="NCBI Taxonomy" id="1618409"/>
    <lineage>
        <taxon>Bacteria</taxon>
        <taxon>Candidatus Curtissiibacteriota</taxon>
    </lineage>
</organism>
<sequence>MASQTVNPQHGRFGFPHEAQERISSDKFALIVFIFSVFSLLTQSTFILINWGKLPPQIPIFYSRPWGELMLGSPAFLWILPIVTVAFVLTNYFIALFLIQSQYFLNRVLIVFSAIIAFATVYDTVRIIGLLV</sequence>
<evidence type="ECO:0000313" key="2">
    <source>
        <dbReference type="EMBL" id="KKR86108.1"/>
    </source>
</evidence>
<dbReference type="EMBL" id="LCAG01000021">
    <property type="protein sequence ID" value="KKR86108.1"/>
    <property type="molecule type" value="Genomic_DNA"/>
</dbReference>
<evidence type="ECO:0000313" key="3">
    <source>
        <dbReference type="Proteomes" id="UP000034854"/>
    </source>
</evidence>
<dbReference type="Proteomes" id="UP000034854">
    <property type="component" value="Unassembled WGS sequence"/>
</dbReference>
<keyword evidence="1" id="KW-1133">Transmembrane helix</keyword>
<name>A0A0G0UAX1_9BACT</name>
<gene>
    <name evidence="2" type="ORF">UU34_C0021G0002</name>
</gene>
<feature type="transmembrane region" description="Helical" evidence="1">
    <location>
        <begin position="28"/>
        <end position="49"/>
    </location>
</feature>
<evidence type="ECO:0000256" key="1">
    <source>
        <dbReference type="SAM" id="Phobius"/>
    </source>
</evidence>
<accession>A0A0G0UAX1</accession>
<feature type="transmembrane region" description="Helical" evidence="1">
    <location>
        <begin position="104"/>
        <end position="122"/>
    </location>
</feature>
<proteinExistence type="predicted"/>
<dbReference type="AlphaFoldDB" id="A0A0G0UAX1"/>
<keyword evidence="1" id="KW-0812">Transmembrane</keyword>
<protein>
    <recommendedName>
        <fullName evidence="4">DUF5658 domain-containing protein</fullName>
    </recommendedName>
</protein>
<evidence type="ECO:0008006" key="4">
    <source>
        <dbReference type="Google" id="ProtNLM"/>
    </source>
</evidence>
<keyword evidence="1" id="KW-0472">Membrane</keyword>
<comment type="caution">
    <text evidence="2">The sequence shown here is derived from an EMBL/GenBank/DDBJ whole genome shotgun (WGS) entry which is preliminary data.</text>
</comment>
<feature type="transmembrane region" description="Helical" evidence="1">
    <location>
        <begin position="75"/>
        <end position="97"/>
    </location>
</feature>
<reference evidence="2 3" key="1">
    <citation type="journal article" date="2015" name="Nature">
        <title>rRNA introns, odd ribosomes, and small enigmatic genomes across a large radiation of phyla.</title>
        <authorList>
            <person name="Brown C.T."/>
            <person name="Hug L.A."/>
            <person name="Thomas B.C."/>
            <person name="Sharon I."/>
            <person name="Castelle C.J."/>
            <person name="Singh A."/>
            <person name="Wilkins M.J."/>
            <person name="Williams K.H."/>
            <person name="Banfield J.F."/>
        </authorList>
    </citation>
    <scope>NUCLEOTIDE SEQUENCE [LARGE SCALE GENOMIC DNA]</scope>
</reference>